<reference evidence="2 3" key="1">
    <citation type="submission" date="2016-07" db="EMBL/GenBank/DDBJ databases">
        <title>Pervasive Adenine N6-methylation of Active Genes in Fungi.</title>
        <authorList>
            <consortium name="DOE Joint Genome Institute"/>
            <person name="Mondo S.J."/>
            <person name="Dannebaum R.O."/>
            <person name="Kuo R.C."/>
            <person name="Labutti K."/>
            <person name="Haridas S."/>
            <person name="Kuo A."/>
            <person name="Salamov A."/>
            <person name="Ahrendt S.R."/>
            <person name="Lipzen A."/>
            <person name="Sullivan W."/>
            <person name="Andreopoulos W.B."/>
            <person name="Clum A."/>
            <person name="Lindquist E."/>
            <person name="Daum C."/>
            <person name="Ramamoorthy G.K."/>
            <person name="Gryganskyi A."/>
            <person name="Culley D."/>
            <person name="Magnuson J.K."/>
            <person name="James T.Y."/>
            <person name="O'Malley M.A."/>
            <person name="Stajich J.E."/>
            <person name="Spatafora J.W."/>
            <person name="Visel A."/>
            <person name="Grigoriev I.V."/>
        </authorList>
    </citation>
    <scope>NUCLEOTIDE SEQUENCE [LARGE SCALE GENOMIC DNA]</scope>
    <source>
        <strain evidence="2 3">CBS 129021</strain>
    </source>
</reference>
<protein>
    <submittedName>
        <fullName evidence="2">Pentatricopeptide repeat domain-containing protein</fullName>
    </submittedName>
</protein>
<dbReference type="GO" id="GO:0005739">
    <property type="term" value="C:mitochondrion"/>
    <property type="evidence" value="ECO:0007669"/>
    <property type="project" value="TreeGrafter"/>
</dbReference>
<dbReference type="Proteomes" id="UP000193689">
    <property type="component" value="Unassembled WGS sequence"/>
</dbReference>
<dbReference type="InterPro" id="IPR011990">
    <property type="entry name" value="TPR-like_helical_dom_sf"/>
</dbReference>
<dbReference type="PANTHER" id="PTHR47938">
    <property type="entry name" value="RESPIRATORY COMPLEX I CHAPERONE (CIA84), PUTATIVE (AFU_ORTHOLOGUE AFUA_2G06020)-RELATED"/>
    <property type="match status" value="1"/>
</dbReference>
<dbReference type="Gene3D" id="1.25.40.10">
    <property type="entry name" value="Tetratricopeptide repeat domain"/>
    <property type="match status" value="1"/>
</dbReference>
<dbReference type="PANTHER" id="PTHR47938:SF35">
    <property type="entry name" value="PENTATRICOPEPTIDE REPEAT-CONTAINING PROTEIN 4, MITOCHONDRIAL-RELATED"/>
    <property type="match status" value="1"/>
</dbReference>
<feature type="region of interest" description="Disordered" evidence="1">
    <location>
        <begin position="788"/>
        <end position="807"/>
    </location>
</feature>
<evidence type="ECO:0000313" key="2">
    <source>
        <dbReference type="EMBL" id="ORY68786.1"/>
    </source>
</evidence>
<dbReference type="OrthoDB" id="185373at2759"/>
<dbReference type="GeneID" id="63771644"/>
<gene>
    <name evidence="2" type="ORF">BCR38DRAFT_336180</name>
</gene>
<dbReference type="EMBL" id="MCFJ01000003">
    <property type="protein sequence ID" value="ORY68786.1"/>
    <property type="molecule type" value="Genomic_DNA"/>
</dbReference>
<proteinExistence type="predicted"/>
<sequence length="807" mass="92984">MRSQLTRHVLRRLLAHHALVPPCPVLARPTLRGYPVISRVTRSSQRRTFLEFFRKPPRAPKDLEIDPGYEILVQYWNHKTEDLRLPSNEELVAAFREFCRHKKMTSRQPLTATQVRILHNVLNHLCHPSQLDGGLTVGDLRTAREVVLIVPRDDTDDHVKLSKFLFAKIRKMAQDKRREVRGTSKMTDEAEYAVDLAVLLRALTQYGRSTEARQYLLDFWAKVGRNDPNIGLGRTKALWIPVLRGLAQEGNETQLLEMLDAMEQQAGLAYNPGAKEIVTTFYAQKNEFHKMKDWFTRPVVPEAPPTPKTYQEVFRCAVRNNHKPWAISLYQDVVNGLESLTDTKYFGESILLIYQGAVILLGKGADHIEHMMTAYSDRHPFDPKYQPSIETINGLIETAVERNDAYLAERLVSLISKLGLKANRQTHSLQMEYRIRTNDLDGAFSAYRSLQNFDGDRQDWPALNKLIRAMCTAPTPNHERVLDVVSHLEQDTAVLEAETVVAICMTFLKNDEHFEVIDTLSLHTVNFSQRERQMVCKSFVGYCLETKNTTARVWDAYALLRQFFPDTQNEDRVKIMDSFFRRKRPDMACFVFGHMRQAKNPANRPTLDTYVQCFEGIGRCPDIESLKIVHNMLKMDTTVVPNTQLHNALMIAYAACEEDDRALDFWQEISNSVEGPSYNSLEIVFRIYQINHNGDKKAKALWEKMEKMEIDVPPKVYAAYAGAVAAHSNPDEAKKLLVEMEAKVNQEPDTMTLAVVYNRLANDEQKDDFEKWAQEEFPHIWTELAKTKRKRDSEGLRKFRMSPPWKA</sequence>
<evidence type="ECO:0000313" key="3">
    <source>
        <dbReference type="Proteomes" id="UP000193689"/>
    </source>
</evidence>
<dbReference type="GO" id="GO:0140053">
    <property type="term" value="P:mitochondrial gene expression"/>
    <property type="evidence" value="ECO:0007669"/>
    <property type="project" value="TreeGrafter"/>
</dbReference>
<dbReference type="STRING" id="1141098.A0A1Y2EBZ4"/>
<dbReference type="RefSeq" id="XP_040719073.1">
    <property type="nucleotide sequence ID" value="XM_040855432.1"/>
</dbReference>
<dbReference type="InParanoid" id="A0A1Y2EBZ4"/>
<dbReference type="AlphaFoldDB" id="A0A1Y2EBZ4"/>
<evidence type="ECO:0000256" key="1">
    <source>
        <dbReference type="SAM" id="MobiDB-lite"/>
    </source>
</evidence>
<comment type="caution">
    <text evidence="2">The sequence shown here is derived from an EMBL/GenBank/DDBJ whole genome shotgun (WGS) entry which is preliminary data.</text>
</comment>
<organism evidence="2 3">
    <name type="scientific">Pseudomassariella vexata</name>
    <dbReference type="NCBI Taxonomy" id="1141098"/>
    <lineage>
        <taxon>Eukaryota</taxon>
        <taxon>Fungi</taxon>
        <taxon>Dikarya</taxon>
        <taxon>Ascomycota</taxon>
        <taxon>Pezizomycotina</taxon>
        <taxon>Sordariomycetes</taxon>
        <taxon>Xylariomycetidae</taxon>
        <taxon>Amphisphaeriales</taxon>
        <taxon>Pseudomassariaceae</taxon>
        <taxon>Pseudomassariella</taxon>
    </lineage>
</organism>
<keyword evidence="3" id="KW-1185">Reference proteome</keyword>
<accession>A0A1Y2EBZ4</accession>
<name>A0A1Y2EBZ4_9PEZI</name>
<dbReference type="GO" id="GO:0003729">
    <property type="term" value="F:mRNA binding"/>
    <property type="evidence" value="ECO:0007669"/>
    <property type="project" value="TreeGrafter"/>
</dbReference>